<proteinExistence type="predicted"/>
<dbReference type="InterPro" id="IPR006802">
    <property type="entry name" value="Radial_spoke"/>
</dbReference>
<dbReference type="Pfam" id="PF04712">
    <property type="entry name" value="Radial_spoke"/>
    <property type="match status" value="2"/>
</dbReference>
<dbReference type="STRING" id="312017.Q23A99"/>
<name>Q23A99_TETTS</name>
<feature type="region of interest" description="Disordered" evidence="6">
    <location>
        <begin position="456"/>
        <end position="493"/>
    </location>
</feature>
<dbReference type="eggNOG" id="ENOG502QSU4">
    <property type="taxonomic scope" value="Eukaryota"/>
</dbReference>
<reference evidence="8" key="1">
    <citation type="journal article" date="2006" name="PLoS Biol.">
        <title>Macronuclear genome sequence of the ciliate Tetrahymena thermophila, a model eukaryote.</title>
        <authorList>
            <person name="Eisen J.A."/>
            <person name="Coyne R.S."/>
            <person name="Wu M."/>
            <person name="Wu D."/>
            <person name="Thiagarajan M."/>
            <person name="Wortman J.R."/>
            <person name="Badger J.H."/>
            <person name="Ren Q."/>
            <person name="Amedeo P."/>
            <person name="Jones K.M."/>
            <person name="Tallon L.J."/>
            <person name="Delcher A.L."/>
            <person name="Salzberg S.L."/>
            <person name="Silva J.C."/>
            <person name="Haas B.J."/>
            <person name="Majoros W.H."/>
            <person name="Farzad M."/>
            <person name="Carlton J.M."/>
            <person name="Smith R.K. Jr."/>
            <person name="Garg J."/>
            <person name="Pearlman R.E."/>
            <person name="Karrer K.M."/>
            <person name="Sun L."/>
            <person name="Manning G."/>
            <person name="Elde N.C."/>
            <person name="Turkewitz A.P."/>
            <person name="Asai D.J."/>
            <person name="Wilkes D.E."/>
            <person name="Wang Y."/>
            <person name="Cai H."/>
            <person name="Collins K."/>
            <person name="Stewart B.A."/>
            <person name="Lee S.R."/>
            <person name="Wilamowska K."/>
            <person name="Weinberg Z."/>
            <person name="Ruzzo W.L."/>
            <person name="Wloga D."/>
            <person name="Gaertig J."/>
            <person name="Frankel J."/>
            <person name="Tsao C.-C."/>
            <person name="Gorovsky M.A."/>
            <person name="Keeling P.J."/>
            <person name="Waller R.F."/>
            <person name="Patron N.J."/>
            <person name="Cherry J.M."/>
            <person name="Stover N.A."/>
            <person name="Krieger C.J."/>
            <person name="del Toro C."/>
            <person name="Ryder H.F."/>
            <person name="Williamson S.C."/>
            <person name="Barbeau R.A."/>
            <person name="Hamilton E.P."/>
            <person name="Orias E."/>
        </authorList>
    </citation>
    <scope>NUCLEOTIDE SEQUENCE [LARGE SCALE GENOMIC DNA]</scope>
    <source>
        <strain evidence="8">SB210</strain>
    </source>
</reference>
<dbReference type="PANTHER" id="PTHR13159:SF0">
    <property type="entry name" value="RADIAL SPOKE HEAD 6 HOMOLOG A"/>
    <property type="match status" value="1"/>
</dbReference>
<protein>
    <submittedName>
        <fullName evidence="7">Radial spokehead protein</fullName>
    </submittedName>
</protein>
<dbReference type="GO" id="GO:0035082">
    <property type="term" value="P:axoneme assembly"/>
    <property type="evidence" value="ECO:0007669"/>
    <property type="project" value="TreeGrafter"/>
</dbReference>
<accession>Q23A99</accession>
<evidence type="ECO:0000313" key="7">
    <source>
        <dbReference type="EMBL" id="EAR93593.2"/>
    </source>
</evidence>
<organism evidence="7 8">
    <name type="scientific">Tetrahymena thermophila (strain SB210)</name>
    <dbReference type="NCBI Taxonomy" id="312017"/>
    <lineage>
        <taxon>Eukaryota</taxon>
        <taxon>Sar</taxon>
        <taxon>Alveolata</taxon>
        <taxon>Ciliophora</taxon>
        <taxon>Intramacronucleata</taxon>
        <taxon>Oligohymenophorea</taxon>
        <taxon>Hymenostomatida</taxon>
        <taxon>Tetrahymenina</taxon>
        <taxon>Tetrahymenidae</taxon>
        <taxon>Tetrahymena</taxon>
    </lineage>
</organism>
<dbReference type="KEGG" id="tet:TTHERM_00427590"/>
<dbReference type="OrthoDB" id="272202at2759"/>
<gene>
    <name evidence="7" type="ORF">TTHERM_00427590</name>
</gene>
<dbReference type="GO" id="GO:0060294">
    <property type="term" value="P:cilium movement involved in cell motility"/>
    <property type="evidence" value="ECO:0007669"/>
    <property type="project" value="InterPro"/>
</dbReference>
<comment type="subcellular location">
    <subcellularLocation>
        <location evidence="1">Cytoplasm</location>
        <location evidence="1">Cytoskeleton</location>
        <location evidence="1">Cilium axoneme</location>
    </subcellularLocation>
</comment>
<keyword evidence="5" id="KW-0966">Cell projection</keyword>
<evidence type="ECO:0000313" key="8">
    <source>
        <dbReference type="Proteomes" id="UP000009168"/>
    </source>
</evidence>
<dbReference type="HOGENOM" id="CLU_021526_0_0_1"/>
<dbReference type="GeneID" id="7830262"/>
<dbReference type="RefSeq" id="XP_001013838.2">
    <property type="nucleotide sequence ID" value="XM_001013838.2"/>
</dbReference>
<evidence type="ECO:0000256" key="2">
    <source>
        <dbReference type="ARBA" id="ARBA00022490"/>
    </source>
</evidence>
<dbReference type="GO" id="GO:0001534">
    <property type="term" value="C:radial spoke"/>
    <property type="evidence" value="ECO:0007669"/>
    <property type="project" value="InterPro"/>
</dbReference>
<evidence type="ECO:0000256" key="5">
    <source>
        <dbReference type="ARBA" id="ARBA00023273"/>
    </source>
</evidence>
<sequence>MSSQLKAQLDKIKDKEGNTLTNHLSNLLTKLLLDDPHNAYYIFEDESLNVKQNKYDFKKHNEFQDNAERLREKYEAVSESFKANKKLLDPLMEGEEDNLAPVGAIGYVPNFMEEAKWFEWAGVGFGEEESYRIFRALTVLSNAKKEKGLKNVRLWGKIHCTNKDYYIAEGQADFEDYGELPPEVEPLGGDEPSVNQLNYYVTTDLVQGNWVELPPITPQQIILSRRIKYVFTGDLNRKVITNPHFESNVKPANNLQYSVGTEKELLKCMIVRISHCCSVQPRGLKLVDPEDATGRTLIDPDENFTFPEFQALSTLNGWVHSKQNILNEGKLKHTIPEAQEGEEQEDVEKRTIAKDPFEPLMKPLNTDSAPEGYKSAWILRTHGDQTDYGVAQKPPADQPNKVIQQNYGYISIKNLYWPGHVTIYHNKKWQNLYIGQGFKQSQEFYYPKEPEFIQEEQLELPCQVEPVPPEEKQQEPEEGQENQQQQQEEEEEN</sequence>
<dbReference type="AlphaFoldDB" id="Q23A99"/>
<dbReference type="PANTHER" id="PTHR13159">
    <property type="entry name" value="RADIAL SPOKEHEAD-RELATED"/>
    <property type="match status" value="1"/>
</dbReference>
<keyword evidence="4" id="KW-0206">Cytoskeleton</keyword>
<dbReference type="EMBL" id="GG662724">
    <property type="protein sequence ID" value="EAR93593.2"/>
    <property type="molecule type" value="Genomic_DNA"/>
</dbReference>
<evidence type="ECO:0000256" key="1">
    <source>
        <dbReference type="ARBA" id="ARBA00004430"/>
    </source>
</evidence>
<keyword evidence="8" id="KW-1185">Reference proteome</keyword>
<dbReference type="Proteomes" id="UP000009168">
    <property type="component" value="Unassembled WGS sequence"/>
</dbReference>
<keyword evidence="3" id="KW-0969">Cilium</keyword>
<keyword evidence="2" id="KW-0963">Cytoplasm</keyword>
<evidence type="ECO:0000256" key="3">
    <source>
        <dbReference type="ARBA" id="ARBA00023069"/>
    </source>
</evidence>
<dbReference type="InParanoid" id="Q23A99"/>
<evidence type="ECO:0000256" key="4">
    <source>
        <dbReference type="ARBA" id="ARBA00023212"/>
    </source>
</evidence>
<evidence type="ECO:0000256" key="6">
    <source>
        <dbReference type="SAM" id="MobiDB-lite"/>
    </source>
</evidence>